<reference evidence="2" key="3">
    <citation type="submission" date="2005-09" db="EMBL/GenBank/DDBJ databases">
        <authorList>
            <person name="Mural R.J."/>
            <person name="Li P.W."/>
            <person name="Adams M.D."/>
            <person name="Amanatides P.G."/>
            <person name="Baden-Tillson H."/>
            <person name="Barnstead M."/>
            <person name="Chin S.H."/>
            <person name="Dew I."/>
            <person name="Evans C.A."/>
            <person name="Ferriera S."/>
            <person name="Flanigan M."/>
            <person name="Fosler C."/>
            <person name="Glodek A."/>
            <person name="Gu Z."/>
            <person name="Holt R.A."/>
            <person name="Jennings D."/>
            <person name="Kraft C.L."/>
            <person name="Lu F."/>
            <person name="Nguyen T."/>
            <person name="Nusskern D.R."/>
            <person name="Pfannkoch C.M."/>
            <person name="Sitter C."/>
            <person name="Sutton G.G."/>
            <person name="Venter J.C."/>
            <person name="Wang Z."/>
            <person name="Woodage T."/>
            <person name="Zheng X.H."/>
            <person name="Zhong F."/>
        </authorList>
    </citation>
    <scope>NUCLEOTIDE SEQUENCE [LARGE SCALE GENOMIC DNA]</scope>
    <source>
        <strain>BN</strain>
        <strain evidence="2">Sprague-Dawley</strain>
    </source>
</reference>
<accession>A6IEV8</accession>
<evidence type="ECO:0000313" key="1">
    <source>
        <dbReference type="EMBL" id="EDM15394.1"/>
    </source>
</evidence>
<sequence length="89" mass="10021">MRVLPYPPTHSHLTALAFPYTGASSSQDQGFLLPLMSDKVILCYICSWSHANHSYSGDELYGKLPCMIHRKITFVIRHGHLGSQFVNTE</sequence>
<dbReference type="EMBL" id="CH473959">
    <property type="protein sequence ID" value="EDM15396.1"/>
    <property type="molecule type" value="Genomic_DNA"/>
</dbReference>
<evidence type="ECO:0000313" key="2">
    <source>
        <dbReference type="Proteomes" id="UP000234681"/>
    </source>
</evidence>
<dbReference type="AlphaFoldDB" id="A6IEV8"/>
<name>A6IEV8_RAT</name>
<keyword evidence="1" id="KW-0830">Ubiquinone</keyword>
<organism evidence="1 2">
    <name type="scientific">Rattus norvegicus</name>
    <name type="common">Rat</name>
    <dbReference type="NCBI Taxonomy" id="10116"/>
    <lineage>
        <taxon>Eukaryota</taxon>
        <taxon>Metazoa</taxon>
        <taxon>Chordata</taxon>
        <taxon>Craniata</taxon>
        <taxon>Vertebrata</taxon>
        <taxon>Euteleostomi</taxon>
        <taxon>Mammalia</taxon>
        <taxon>Eutheria</taxon>
        <taxon>Euarchontoglires</taxon>
        <taxon>Glires</taxon>
        <taxon>Rodentia</taxon>
        <taxon>Myomorpha</taxon>
        <taxon>Muroidea</taxon>
        <taxon>Muridae</taxon>
        <taxon>Murinae</taxon>
        <taxon>Rattus</taxon>
    </lineage>
</organism>
<dbReference type="EMBL" id="CH473959">
    <property type="protein sequence ID" value="EDM15394.1"/>
    <property type="molecule type" value="Genomic_DNA"/>
</dbReference>
<protein>
    <submittedName>
        <fullName evidence="1">NADH dehydrogenase (Ubiquinone) 1 beta subcomplex, 2 (Predicted), isoform CRA_a</fullName>
    </submittedName>
</protein>
<reference evidence="1" key="1">
    <citation type="journal article" date="2005" name="Genome Res.">
        <title>Gene and alternative splicing annotation with AIR.</title>
        <authorList>
            <person name="Florea L."/>
            <person name="Di Francesco V."/>
            <person name="Miller J."/>
            <person name="Turner R."/>
            <person name="Yao A."/>
            <person name="Harris M."/>
            <person name="Walenz B."/>
            <person name="Mobarry C."/>
            <person name="Merkulov G.V."/>
            <person name="Charlab R."/>
            <person name="Dew I."/>
            <person name="Deng Z."/>
            <person name="Istrail S."/>
            <person name="Li P."/>
            <person name="Sutton G."/>
        </authorList>
    </citation>
    <scope>NUCLEOTIDE SEQUENCE</scope>
    <source>
        <strain evidence="1">BN</strain>
    </source>
</reference>
<reference evidence="1" key="2">
    <citation type="submission" date="2005-07" db="EMBL/GenBank/DDBJ databases">
        <authorList>
            <person name="Mural R.J."/>
            <person name="Li P.W."/>
            <person name="Adams M.D."/>
            <person name="Amanatides P.G."/>
            <person name="Baden-Tillson H."/>
            <person name="Barnstead M."/>
            <person name="Chin S.H."/>
            <person name="Dew I."/>
            <person name="Evans C.A."/>
            <person name="Ferriera S."/>
            <person name="Flanigan M."/>
            <person name="Fosler C."/>
            <person name="Glodek A."/>
            <person name="Gu Z."/>
            <person name="Holt R.A."/>
            <person name="Jennings D."/>
            <person name="Kraft C.L."/>
            <person name="Lu F."/>
            <person name="Nguyen T."/>
            <person name="Nusskern D.R."/>
            <person name="Pfannkoch C.M."/>
            <person name="Sitter C."/>
            <person name="Sutton G.G."/>
            <person name="Venter J.C."/>
            <person name="Wang Z."/>
            <person name="Woodage T."/>
            <person name="Zheng X.H."/>
            <person name="Zhong F."/>
        </authorList>
    </citation>
    <scope>NUCLEOTIDE SEQUENCE</scope>
    <source>
        <strain evidence="1">BN</strain>
        <strain evidence="2">BN, Sprague-Dawley</strain>
    </source>
</reference>
<proteinExistence type="predicted"/>
<dbReference type="Proteomes" id="UP000234681">
    <property type="component" value="Chromosome 4"/>
</dbReference>
<gene>
    <name evidence="1" type="primary">Ndufb2_predicted</name>
    <name evidence="1" type="ORF">rCG_28198</name>
</gene>